<evidence type="ECO:0000259" key="2">
    <source>
        <dbReference type="Pfam" id="PF13952"/>
    </source>
</evidence>
<evidence type="ECO:0000313" key="4">
    <source>
        <dbReference type="Proteomes" id="UP000813463"/>
    </source>
</evidence>
<proteinExistence type="predicted"/>
<dbReference type="PANTHER" id="PTHR48258:SF3">
    <property type="entry name" value="FK506-BINDING PROTEIN 4-LIKE ISOFORM X1"/>
    <property type="match status" value="1"/>
</dbReference>
<name>A0ABM3QIV9_SPIOL</name>
<feature type="domain" description="DUF4216" evidence="2">
    <location>
        <begin position="262"/>
        <end position="327"/>
    </location>
</feature>
<reference evidence="4" key="1">
    <citation type="journal article" date="2021" name="Nat. Commun.">
        <title>Genomic analyses provide insights into spinach domestication and the genetic basis of agronomic traits.</title>
        <authorList>
            <person name="Cai X."/>
            <person name="Sun X."/>
            <person name="Xu C."/>
            <person name="Sun H."/>
            <person name="Wang X."/>
            <person name="Ge C."/>
            <person name="Zhang Z."/>
            <person name="Wang Q."/>
            <person name="Fei Z."/>
            <person name="Jiao C."/>
            <person name="Wang Q."/>
        </authorList>
    </citation>
    <scope>NUCLEOTIDE SEQUENCE [LARGE SCALE GENOMIC DNA]</scope>
    <source>
        <strain evidence="4">cv. Varoflay</strain>
    </source>
</reference>
<reference evidence="5" key="2">
    <citation type="submission" date="2025-08" db="UniProtKB">
        <authorList>
            <consortium name="RefSeq"/>
        </authorList>
    </citation>
    <scope>IDENTIFICATION</scope>
    <source>
        <tissue evidence="5">Leaf</tissue>
    </source>
</reference>
<dbReference type="GeneID" id="130459767"/>
<organism evidence="4 5">
    <name type="scientific">Spinacia oleracea</name>
    <name type="common">Spinach</name>
    <dbReference type="NCBI Taxonomy" id="3562"/>
    <lineage>
        <taxon>Eukaryota</taxon>
        <taxon>Viridiplantae</taxon>
        <taxon>Streptophyta</taxon>
        <taxon>Embryophyta</taxon>
        <taxon>Tracheophyta</taxon>
        <taxon>Spermatophyta</taxon>
        <taxon>Magnoliopsida</taxon>
        <taxon>eudicotyledons</taxon>
        <taxon>Gunneridae</taxon>
        <taxon>Pentapetalae</taxon>
        <taxon>Caryophyllales</taxon>
        <taxon>Chenopodiaceae</taxon>
        <taxon>Chenopodioideae</taxon>
        <taxon>Anserineae</taxon>
        <taxon>Spinacia</taxon>
    </lineage>
</organism>
<feature type="domain" description="DUF4218" evidence="3">
    <location>
        <begin position="1"/>
        <end position="100"/>
    </location>
</feature>
<evidence type="ECO:0008006" key="6">
    <source>
        <dbReference type="Google" id="ProtNLM"/>
    </source>
</evidence>
<dbReference type="RefSeq" id="XP_056683289.1">
    <property type="nucleotide sequence ID" value="XM_056827311.1"/>
</dbReference>
<dbReference type="InterPro" id="IPR025312">
    <property type="entry name" value="DUF4216"/>
</dbReference>
<feature type="compositionally biased region" description="Acidic residues" evidence="1">
    <location>
        <begin position="396"/>
        <end position="413"/>
    </location>
</feature>
<sequence>MEKNIAITLCKLERIFIPAFFDVMIHLPIHLATEARLAGPVHYRWMYRFERAMRTFKLFVRNKAHPEAPIANGYIEMECLTFCSRYMSKIETIFNRPDRNDDISHSQPCNLSIFSITGKTLGKTSLRQMTVEERREAQLYALFNCDKAQPFLTEYENEPISQKIDLCKWFENRIAKLWKEEDPRVTEELLCLARGPMKKVVSFDGYVINGFRFHTRKRQRNRKTQNSGVVVKGDEESGQKDFYGILEEVVVLEYDALKNRSSPKIVLFKCKWFDVFDEERGIKKGNLGAVLINVHRRLKTNESFALASQIEQVFYVACHNEPQWRFVIKANPRNFFDFPNDEDAQEMESLWEHAQSHVPNYEDKQDGDIPLVRNDVEFEVVDAPIVDDDHMNEIDGEHEENEDDEASEDEFFDTESILQDFDNDLDDEGSQSDSSTDSPTSE</sequence>
<evidence type="ECO:0000259" key="3">
    <source>
        <dbReference type="Pfam" id="PF13960"/>
    </source>
</evidence>
<dbReference type="PANTHER" id="PTHR48258">
    <property type="entry name" value="DUF4218 DOMAIN-CONTAINING PROTEIN-RELATED"/>
    <property type="match status" value="1"/>
</dbReference>
<protein>
    <recommendedName>
        <fullName evidence="6">DUF4218 domain-containing protein</fullName>
    </recommendedName>
</protein>
<gene>
    <name evidence="5" type="primary">LOC130459767</name>
</gene>
<accession>A0ABM3QIV9</accession>
<dbReference type="InterPro" id="IPR025452">
    <property type="entry name" value="DUF4218"/>
</dbReference>
<evidence type="ECO:0000313" key="5">
    <source>
        <dbReference type="RefSeq" id="XP_056683289.1"/>
    </source>
</evidence>
<dbReference type="Proteomes" id="UP000813463">
    <property type="component" value="Chromosome 4"/>
</dbReference>
<dbReference type="Pfam" id="PF13960">
    <property type="entry name" value="DUF4218"/>
    <property type="match status" value="1"/>
</dbReference>
<keyword evidence="4" id="KW-1185">Reference proteome</keyword>
<feature type="region of interest" description="Disordered" evidence="1">
    <location>
        <begin position="384"/>
        <end position="442"/>
    </location>
</feature>
<dbReference type="Pfam" id="PF13952">
    <property type="entry name" value="DUF4216"/>
    <property type="match status" value="1"/>
</dbReference>
<feature type="compositionally biased region" description="Low complexity" evidence="1">
    <location>
        <begin position="431"/>
        <end position="442"/>
    </location>
</feature>
<evidence type="ECO:0000256" key="1">
    <source>
        <dbReference type="SAM" id="MobiDB-lite"/>
    </source>
</evidence>
<feature type="compositionally biased region" description="Acidic residues" evidence="1">
    <location>
        <begin position="421"/>
        <end position="430"/>
    </location>
</feature>